<organism evidence="3 4">
    <name type="scientific">Methylocella tundrae</name>
    <dbReference type="NCBI Taxonomy" id="227605"/>
    <lineage>
        <taxon>Bacteria</taxon>
        <taxon>Pseudomonadati</taxon>
        <taxon>Pseudomonadota</taxon>
        <taxon>Alphaproteobacteria</taxon>
        <taxon>Hyphomicrobiales</taxon>
        <taxon>Beijerinckiaceae</taxon>
        <taxon>Methylocella</taxon>
    </lineage>
</organism>
<dbReference type="OrthoDB" id="9149554at2"/>
<accession>A0A4U8Z2S0</accession>
<dbReference type="AlphaFoldDB" id="A0A4U8Z2S0"/>
<proteinExistence type="predicted"/>
<evidence type="ECO:0000313" key="3">
    <source>
        <dbReference type="EMBL" id="VFU09592.1"/>
    </source>
</evidence>
<evidence type="ECO:0000259" key="2">
    <source>
        <dbReference type="Pfam" id="PF14326"/>
    </source>
</evidence>
<keyword evidence="1" id="KW-0732">Signal</keyword>
<dbReference type="KEGG" id="mtun:MTUNDRAET4_2705"/>
<feature type="signal peptide" evidence="1">
    <location>
        <begin position="1"/>
        <end position="23"/>
    </location>
</feature>
<dbReference type="Pfam" id="PF14326">
    <property type="entry name" value="DUF4384"/>
    <property type="match status" value="1"/>
</dbReference>
<dbReference type="GO" id="GO:0008233">
    <property type="term" value="F:peptidase activity"/>
    <property type="evidence" value="ECO:0007669"/>
    <property type="project" value="UniProtKB-KW"/>
</dbReference>
<feature type="chain" id="PRO_5020874372" evidence="1">
    <location>
        <begin position="24"/>
        <end position="207"/>
    </location>
</feature>
<protein>
    <submittedName>
        <fullName evidence="3">Putative exported protease/peptidase</fullName>
    </submittedName>
</protein>
<keyword evidence="3" id="KW-0645">Protease</keyword>
<dbReference type="EMBL" id="LR536450">
    <property type="protein sequence ID" value="VFU09592.1"/>
    <property type="molecule type" value="Genomic_DNA"/>
</dbReference>
<keyword evidence="3" id="KW-0378">Hydrolase</keyword>
<evidence type="ECO:0000313" key="4">
    <source>
        <dbReference type="Proteomes" id="UP000294360"/>
    </source>
</evidence>
<gene>
    <name evidence="3" type="ORF">MTUNDRAET4_2705</name>
</gene>
<reference evidence="3 4" key="1">
    <citation type="submission" date="2019-03" db="EMBL/GenBank/DDBJ databases">
        <authorList>
            <person name="Kox A.R. M."/>
        </authorList>
    </citation>
    <scope>NUCLEOTIDE SEQUENCE [LARGE SCALE GENOMIC DNA]</scope>
    <source>
        <strain evidence="3">MTUNDRAET4 annotated genome</strain>
    </source>
</reference>
<dbReference type="InterPro" id="IPR025493">
    <property type="entry name" value="DUF4384"/>
</dbReference>
<feature type="domain" description="DUF4384" evidence="2">
    <location>
        <begin position="59"/>
        <end position="150"/>
    </location>
</feature>
<evidence type="ECO:0000256" key="1">
    <source>
        <dbReference type="SAM" id="SignalP"/>
    </source>
</evidence>
<sequence>MDSIKKAVAFAAVLSLSSAGAFAQGVTRNVTVVNPSSLSEITADNAAGVAIDIVPSDQFAIGAKVVFRVTTKKPGYLILVDVDASGKVTQRYPNLYSMALPAGASENANLVQPGKPVAIPDLSNPFAHFEYIAEAPAGQGLILALLSPKPVHVVDLPDVPQEMIGTNAAANFLCDAARRLRIAGRDAGAPLADPQWSFAVKSYSITP</sequence>
<name>A0A4U8Z2S0_METTU</name>
<dbReference type="Proteomes" id="UP000294360">
    <property type="component" value="Chromosome"/>
</dbReference>
<dbReference type="GO" id="GO:0006508">
    <property type="term" value="P:proteolysis"/>
    <property type="evidence" value="ECO:0007669"/>
    <property type="project" value="UniProtKB-KW"/>
</dbReference>
<dbReference type="RefSeq" id="WP_134490013.1">
    <property type="nucleotide sequence ID" value="NZ_CP139089.1"/>
</dbReference>